<dbReference type="OMA" id="HRINETI"/>
<gene>
    <name evidence="1" type="ORF">PPRIM_AZ9-3.1.T0440043</name>
</gene>
<accession>A0A8S1LT14</accession>
<protein>
    <submittedName>
        <fullName evidence="1">Uncharacterized protein</fullName>
    </submittedName>
</protein>
<reference evidence="1" key="1">
    <citation type="submission" date="2021-01" db="EMBL/GenBank/DDBJ databases">
        <authorList>
            <consortium name="Genoscope - CEA"/>
            <person name="William W."/>
        </authorList>
    </citation>
    <scope>NUCLEOTIDE SEQUENCE</scope>
</reference>
<evidence type="ECO:0000313" key="1">
    <source>
        <dbReference type="EMBL" id="CAD8069472.1"/>
    </source>
</evidence>
<evidence type="ECO:0000313" key="2">
    <source>
        <dbReference type="Proteomes" id="UP000688137"/>
    </source>
</evidence>
<organism evidence="1 2">
    <name type="scientific">Paramecium primaurelia</name>
    <dbReference type="NCBI Taxonomy" id="5886"/>
    <lineage>
        <taxon>Eukaryota</taxon>
        <taxon>Sar</taxon>
        <taxon>Alveolata</taxon>
        <taxon>Ciliophora</taxon>
        <taxon>Intramacronucleata</taxon>
        <taxon>Oligohymenophorea</taxon>
        <taxon>Peniculida</taxon>
        <taxon>Parameciidae</taxon>
        <taxon>Paramecium</taxon>
    </lineage>
</organism>
<dbReference type="EMBL" id="CAJJDM010000044">
    <property type="protein sequence ID" value="CAD8069472.1"/>
    <property type="molecule type" value="Genomic_DNA"/>
</dbReference>
<keyword evidence="2" id="KW-1185">Reference proteome</keyword>
<comment type="caution">
    <text evidence="1">The sequence shown here is derived from an EMBL/GenBank/DDBJ whole genome shotgun (WGS) entry which is preliminary data.</text>
</comment>
<sequence length="210" mass="24542">MQNQQKQRRGKPRQLQVIQQNDDSWLFNNKCKQFFALLQEGQHIFPYCSRKKESLTQQENEKKNCLMDVSTLLGIPTNIDKSILLYFKPVQQLGQPYNQELIANLQAILIQLNAEELLKLSYLLDNQFIQELTTILHNIGEIGVLVQQILNNFHNNQDPASYYQIVKNSYLHHVKSNDDYMSFQDFVNSDEAVSAVFNFIDSIHHILEQN</sequence>
<dbReference type="AlphaFoldDB" id="A0A8S1LT14"/>
<proteinExistence type="predicted"/>
<dbReference type="Proteomes" id="UP000688137">
    <property type="component" value="Unassembled WGS sequence"/>
</dbReference>
<name>A0A8S1LT14_PARPR</name>